<evidence type="ECO:0000313" key="2">
    <source>
        <dbReference type="EMBL" id="MBX51452.1"/>
    </source>
</evidence>
<dbReference type="AlphaFoldDB" id="A0A2P2P9R5"/>
<feature type="compositionally biased region" description="Acidic residues" evidence="1">
    <location>
        <begin position="1"/>
        <end position="14"/>
    </location>
</feature>
<organism evidence="2">
    <name type="scientific">Rhizophora mucronata</name>
    <name type="common">Asiatic mangrove</name>
    <dbReference type="NCBI Taxonomy" id="61149"/>
    <lineage>
        <taxon>Eukaryota</taxon>
        <taxon>Viridiplantae</taxon>
        <taxon>Streptophyta</taxon>
        <taxon>Embryophyta</taxon>
        <taxon>Tracheophyta</taxon>
        <taxon>Spermatophyta</taxon>
        <taxon>Magnoliopsida</taxon>
        <taxon>eudicotyledons</taxon>
        <taxon>Gunneridae</taxon>
        <taxon>Pentapetalae</taxon>
        <taxon>rosids</taxon>
        <taxon>fabids</taxon>
        <taxon>Malpighiales</taxon>
        <taxon>Rhizophoraceae</taxon>
        <taxon>Rhizophora</taxon>
    </lineage>
</organism>
<sequence>MVTLDDEADDDSDGEIALFLS</sequence>
<proteinExistence type="predicted"/>
<accession>A0A2P2P9R5</accession>
<evidence type="ECO:0000256" key="1">
    <source>
        <dbReference type="SAM" id="MobiDB-lite"/>
    </source>
</evidence>
<protein>
    <submittedName>
        <fullName evidence="2">Uncharacterized protein</fullName>
    </submittedName>
</protein>
<dbReference type="EMBL" id="GGEC01070968">
    <property type="protein sequence ID" value="MBX51452.1"/>
    <property type="molecule type" value="Transcribed_RNA"/>
</dbReference>
<reference evidence="2" key="1">
    <citation type="submission" date="2018-02" db="EMBL/GenBank/DDBJ databases">
        <title>Rhizophora mucronata_Transcriptome.</title>
        <authorList>
            <person name="Meera S.P."/>
            <person name="Sreeshan A."/>
            <person name="Augustine A."/>
        </authorList>
    </citation>
    <scope>NUCLEOTIDE SEQUENCE</scope>
    <source>
        <tissue evidence="2">Leaf</tissue>
    </source>
</reference>
<name>A0A2P2P9R5_RHIMU</name>
<feature type="region of interest" description="Disordered" evidence="1">
    <location>
        <begin position="1"/>
        <end position="21"/>
    </location>
</feature>